<dbReference type="Proteomes" id="UP000320300">
    <property type="component" value="Unassembled WGS sequence"/>
</dbReference>
<evidence type="ECO:0000313" key="1">
    <source>
        <dbReference type="EMBL" id="SMO99627.1"/>
    </source>
</evidence>
<name>A0A521FTY1_9SPHI</name>
<dbReference type="AlphaFoldDB" id="A0A521FTY1"/>
<proteinExistence type="predicted"/>
<protein>
    <submittedName>
        <fullName evidence="1">Uncharacterized protein</fullName>
    </submittedName>
</protein>
<gene>
    <name evidence="1" type="ORF">SAMN06265348_12420</name>
</gene>
<evidence type="ECO:0000313" key="2">
    <source>
        <dbReference type="Proteomes" id="UP000320300"/>
    </source>
</evidence>
<keyword evidence="2" id="KW-1185">Reference proteome</keyword>
<reference evidence="1 2" key="1">
    <citation type="submission" date="2017-05" db="EMBL/GenBank/DDBJ databases">
        <authorList>
            <person name="Varghese N."/>
            <person name="Submissions S."/>
        </authorList>
    </citation>
    <scope>NUCLEOTIDE SEQUENCE [LARGE SCALE GENOMIC DNA]</scope>
    <source>
        <strain evidence="1 2">DSM 19036</strain>
    </source>
</reference>
<accession>A0A521FTY1</accession>
<organism evidence="1 2">
    <name type="scientific">Pedobacter westerhofensis</name>
    <dbReference type="NCBI Taxonomy" id="425512"/>
    <lineage>
        <taxon>Bacteria</taxon>
        <taxon>Pseudomonadati</taxon>
        <taxon>Bacteroidota</taxon>
        <taxon>Sphingobacteriia</taxon>
        <taxon>Sphingobacteriales</taxon>
        <taxon>Sphingobacteriaceae</taxon>
        <taxon>Pedobacter</taxon>
    </lineage>
</organism>
<dbReference type="EMBL" id="FXTN01000024">
    <property type="protein sequence ID" value="SMO99627.1"/>
    <property type="molecule type" value="Genomic_DNA"/>
</dbReference>
<sequence length="38" mass="4564">MFGYMENTGILMHDKTIMTNKKSRGMFYSHLKRLEIIK</sequence>